<dbReference type="Proteomes" id="UP000291591">
    <property type="component" value="Unassembled WGS sequence"/>
</dbReference>
<keyword evidence="4" id="KW-1185">Reference proteome</keyword>
<reference evidence="3 4" key="1">
    <citation type="submission" date="2019-02" db="EMBL/GenBank/DDBJ databases">
        <title>Sequencing the genomes of 1000 actinobacteria strains.</title>
        <authorList>
            <person name="Klenk H.-P."/>
        </authorList>
    </citation>
    <scope>NUCLEOTIDE SEQUENCE [LARGE SCALE GENOMIC DNA]</scope>
    <source>
        <strain evidence="3 4">DSM 45779</strain>
    </source>
</reference>
<feature type="transmembrane region" description="Helical" evidence="2">
    <location>
        <begin position="155"/>
        <end position="177"/>
    </location>
</feature>
<keyword evidence="2" id="KW-1133">Transmembrane helix</keyword>
<dbReference type="InterPro" id="IPR046576">
    <property type="entry name" value="DUF6636"/>
</dbReference>
<protein>
    <submittedName>
        <fullName evidence="3">Uncharacterized protein</fullName>
    </submittedName>
</protein>
<feature type="compositionally biased region" description="Low complexity" evidence="1">
    <location>
        <begin position="86"/>
        <end position="107"/>
    </location>
</feature>
<dbReference type="EMBL" id="SHKL01000001">
    <property type="protein sequence ID" value="RZT85483.1"/>
    <property type="molecule type" value="Genomic_DNA"/>
</dbReference>
<feature type="region of interest" description="Disordered" evidence="1">
    <location>
        <begin position="1"/>
        <end position="114"/>
    </location>
</feature>
<organism evidence="3 4">
    <name type="scientific">Pseudonocardia sediminis</name>
    <dbReference type="NCBI Taxonomy" id="1397368"/>
    <lineage>
        <taxon>Bacteria</taxon>
        <taxon>Bacillati</taxon>
        <taxon>Actinomycetota</taxon>
        <taxon>Actinomycetes</taxon>
        <taxon>Pseudonocardiales</taxon>
        <taxon>Pseudonocardiaceae</taxon>
        <taxon>Pseudonocardia</taxon>
    </lineage>
</organism>
<proteinExistence type="predicted"/>
<keyword evidence="2" id="KW-0812">Transmembrane</keyword>
<accession>A0A4Q7UYZ8</accession>
<evidence type="ECO:0000256" key="2">
    <source>
        <dbReference type="SAM" id="Phobius"/>
    </source>
</evidence>
<keyword evidence="2" id="KW-0472">Membrane</keyword>
<dbReference type="AlphaFoldDB" id="A0A4Q7UYZ8"/>
<gene>
    <name evidence="3" type="ORF">EV383_2349</name>
</gene>
<comment type="caution">
    <text evidence="3">The sequence shown here is derived from an EMBL/GenBank/DDBJ whole genome shotgun (WGS) entry which is preliminary data.</text>
</comment>
<evidence type="ECO:0000313" key="3">
    <source>
        <dbReference type="EMBL" id="RZT85483.1"/>
    </source>
</evidence>
<name>A0A4Q7UYZ8_PSEST</name>
<feature type="compositionally biased region" description="Pro residues" evidence="1">
    <location>
        <begin position="45"/>
        <end position="54"/>
    </location>
</feature>
<sequence length="332" mass="33252">MPGPRSSDEQSLPVSARAGNPAAGPVGGSTRRSPEPGVSGGTAPPRTPPLPWPAVPEEEPGGSHGSAMPVQGDATAFRQAPPVPGVPHQGPFPQQGPIPHQGPQLGPVPHHTAPYRPLDQGPLMPAPGFGNGWEPLPPRTDAFAEPGHDRRRRTVVAAAALALVLLAGTAIVAGVLLGGASTQDPTATTTAPGQVAATPPAGEDVAAGATVVDGAPFGTDPLRFRSPTGNIGCVLDADGVRCDVTERRWQLPPAPADCTAGWGAGLALTGTSPAGPTCGGDTVADASAAPLEYGQALRSGDVTCVSRRTGVECRNAATGHGFAASRASFDAY</sequence>
<evidence type="ECO:0000256" key="1">
    <source>
        <dbReference type="SAM" id="MobiDB-lite"/>
    </source>
</evidence>
<dbReference type="Pfam" id="PF20341">
    <property type="entry name" value="DUF6636"/>
    <property type="match status" value="1"/>
</dbReference>
<evidence type="ECO:0000313" key="4">
    <source>
        <dbReference type="Proteomes" id="UP000291591"/>
    </source>
</evidence>